<protein>
    <submittedName>
        <fullName evidence="2">Uncharacterized protein</fullName>
    </submittedName>
</protein>
<evidence type="ECO:0000256" key="1">
    <source>
        <dbReference type="SAM" id="Phobius"/>
    </source>
</evidence>
<reference evidence="2" key="1">
    <citation type="journal article" date="2021" name="Proc. Natl. Acad. Sci. U.S.A.">
        <title>A Catalog of Tens of Thousands of Viruses from Human Metagenomes Reveals Hidden Associations with Chronic Diseases.</title>
        <authorList>
            <person name="Tisza M.J."/>
            <person name="Buck C.B."/>
        </authorList>
    </citation>
    <scope>NUCLEOTIDE SEQUENCE</scope>
    <source>
        <strain evidence="2">CtGz830</strain>
    </source>
</reference>
<organism evidence="2">
    <name type="scientific">Siphoviridae sp. ctGz830</name>
    <dbReference type="NCBI Taxonomy" id="2827825"/>
    <lineage>
        <taxon>Viruses</taxon>
        <taxon>Duplodnaviria</taxon>
        <taxon>Heunggongvirae</taxon>
        <taxon>Uroviricota</taxon>
        <taxon>Caudoviricetes</taxon>
    </lineage>
</organism>
<dbReference type="EMBL" id="BK032780">
    <property type="protein sequence ID" value="DAF59964.1"/>
    <property type="molecule type" value="Genomic_DNA"/>
</dbReference>
<keyword evidence="1" id="KW-0812">Transmembrane</keyword>
<proteinExistence type="predicted"/>
<name>A0A8S5T9G2_9CAUD</name>
<accession>A0A8S5T9G2</accession>
<keyword evidence="1" id="KW-0472">Membrane</keyword>
<feature type="transmembrane region" description="Helical" evidence="1">
    <location>
        <begin position="6"/>
        <end position="25"/>
    </location>
</feature>
<evidence type="ECO:0000313" key="2">
    <source>
        <dbReference type="EMBL" id="DAF59964.1"/>
    </source>
</evidence>
<keyword evidence="1" id="KW-1133">Transmembrane helix</keyword>
<sequence>MSAIVFFKRLLFIFINSLPPFFVYFKCLKISYHIVELKSTIFFKFFKKN</sequence>